<evidence type="ECO:0000259" key="1">
    <source>
        <dbReference type="Pfam" id="PF07727"/>
    </source>
</evidence>
<dbReference type="SUPFAM" id="SSF56672">
    <property type="entry name" value="DNA/RNA polymerases"/>
    <property type="match status" value="1"/>
</dbReference>
<evidence type="ECO:0000313" key="2">
    <source>
        <dbReference type="EnsemblPlants" id="Solyc02g062195.1.1"/>
    </source>
</evidence>
<sequence length="479" mass="53085">METNEAVIDTHISATVIDSNRSKDQLGIDYHHPLYLHASDAPSSMSIGIPLVGMENYSIWREAIGGMDPTALFTARGSNNKPKKYGVEYHELFLHLDSPNHIPPPTQSVSSLPELPNTSIFPFTESSSVSVDTQSSTDLQSTFTLHSSEVVSFPTSRKSTRSIKPPIWLKDFVVPTKTSTSTSLLSFGFTQSPLDYSLFIKQSAGKIVIILVYVDDLLITGDDLDMIQDTKLSLHSHFKIKDLGELRYFLGIEFARSTEGIVMHQRKYTLDLISDLGLSGAKPANSPLELHEKLTSTELDCLIDTKDDHLLTDISSYQRLIGRLLYLTHTRPDILFAIQTLSQFMHSPKLSHMTAATRVVRYLKKSPGLGIFLSSDCDSTLTAFCDADWASCPNTRRSVTGYLIKFGSSSVSWKSTKQSTISRSSAEAEYRSLASTVAEIVWLVGLLTALNVKIPLPSECPLGIFDAFTNMMWWIISNG</sequence>
<dbReference type="Pfam" id="PF07727">
    <property type="entry name" value="RVT_2"/>
    <property type="match status" value="1"/>
</dbReference>
<accession>A0A3Q7F0C2</accession>
<dbReference type="AlphaFoldDB" id="A0A3Q7F0C2"/>
<organism evidence="2">
    <name type="scientific">Solanum lycopersicum</name>
    <name type="common">Tomato</name>
    <name type="synonym">Lycopersicon esculentum</name>
    <dbReference type="NCBI Taxonomy" id="4081"/>
    <lineage>
        <taxon>Eukaryota</taxon>
        <taxon>Viridiplantae</taxon>
        <taxon>Streptophyta</taxon>
        <taxon>Embryophyta</taxon>
        <taxon>Tracheophyta</taxon>
        <taxon>Spermatophyta</taxon>
        <taxon>Magnoliopsida</taxon>
        <taxon>eudicotyledons</taxon>
        <taxon>Gunneridae</taxon>
        <taxon>Pentapetalae</taxon>
        <taxon>asterids</taxon>
        <taxon>lamiids</taxon>
        <taxon>Solanales</taxon>
        <taxon>Solanaceae</taxon>
        <taxon>Solanoideae</taxon>
        <taxon>Solaneae</taxon>
        <taxon>Solanum</taxon>
        <taxon>Solanum subgen. Lycopersicon</taxon>
    </lineage>
</organism>
<dbReference type="InterPro" id="IPR043502">
    <property type="entry name" value="DNA/RNA_pol_sf"/>
</dbReference>
<proteinExistence type="predicted"/>
<name>A0A3Q7F0C2_SOLLC</name>
<dbReference type="EnsemblPlants" id="Solyc02g062195.1.1">
    <property type="protein sequence ID" value="Solyc02g062195.1.1"/>
    <property type="gene ID" value="Solyc02g062195.1"/>
</dbReference>
<dbReference type="CDD" id="cd09272">
    <property type="entry name" value="RNase_HI_RT_Ty1"/>
    <property type="match status" value="1"/>
</dbReference>
<reference evidence="2" key="2">
    <citation type="submission" date="2019-01" db="UniProtKB">
        <authorList>
            <consortium name="EnsemblPlants"/>
        </authorList>
    </citation>
    <scope>IDENTIFICATION</scope>
    <source>
        <strain evidence="2">cv. Heinz 1706</strain>
    </source>
</reference>
<dbReference type="PANTHER" id="PTHR11439">
    <property type="entry name" value="GAG-POL-RELATED RETROTRANSPOSON"/>
    <property type="match status" value="1"/>
</dbReference>
<dbReference type="STRING" id="4081.A0A3Q7F0C2"/>
<dbReference type="InterPro" id="IPR013103">
    <property type="entry name" value="RVT_2"/>
</dbReference>
<protein>
    <recommendedName>
        <fullName evidence="1">Reverse transcriptase Ty1/copia-type domain-containing protein</fullName>
    </recommendedName>
</protein>
<dbReference type="Gramene" id="Solyc02g062195.1.1">
    <property type="protein sequence ID" value="Solyc02g062195.1.1"/>
    <property type="gene ID" value="Solyc02g062195.1"/>
</dbReference>
<keyword evidence="3" id="KW-1185">Reference proteome</keyword>
<dbReference type="InParanoid" id="A0A3Q7F0C2"/>
<evidence type="ECO:0000313" key="3">
    <source>
        <dbReference type="Proteomes" id="UP000004994"/>
    </source>
</evidence>
<dbReference type="Proteomes" id="UP000004994">
    <property type="component" value="Chromosome 2"/>
</dbReference>
<dbReference type="PANTHER" id="PTHR11439:SF466">
    <property type="entry name" value="CCHC-TYPE DOMAIN-CONTAINING PROTEIN"/>
    <property type="match status" value="1"/>
</dbReference>
<feature type="domain" description="Reverse transcriptase Ty1/copia-type" evidence="1">
    <location>
        <begin position="178"/>
        <end position="288"/>
    </location>
</feature>
<reference evidence="2" key="1">
    <citation type="journal article" date="2012" name="Nature">
        <title>The tomato genome sequence provides insights into fleshy fruit evolution.</title>
        <authorList>
            <consortium name="Tomato Genome Consortium"/>
        </authorList>
    </citation>
    <scope>NUCLEOTIDE SEQUENCE [LARGE SCALE GENOMIC DNA]</scope>
    <source>
        <strain evidence="2">cv. Heinz 1706</strain>
    </source>
</reference>